<dbReference type="InterPro" id="IPR051057">
    <property type="entry name" value="PI-PLC_domain"/>
</dbReference>
<dbReference type="Proteomes" id="UP000443090">
    <property type="component" value="Unassembled WGS sequence"/>
</dbReference>
<keyword evidence="2" id="KW-1185">Reference proteome</keyword>
<dbReference type="GO" id="GO:0008081">
    <property type="term" value="F:phosphoric diester hydrolase activity"/>
    <property type="evidence" value="ECO:0007669"/>
    <property type="project" value="InterPro"/>
</dbReference>
<sequence>MPSKGIQAYSYLAVPDSKVTFYVPKGDRTHTQFRNFSNDHLEVDSSNIDGFFNYTGRFGFRVYKDNKELTHQWVEVNSMTGNLGDGTMNRIEQMRTVSTEGVMISYGFYDAGSGKFGLPDRHQCYVTVSFDNSSWIEQVAPEGSAAAEKLVSHLALPCAHDCGMNDMQNTDVILSSPAVSLFTQLLAHIPGLGTALSIVIRTGYARKVIYALSITQKDSVRDMLHLGARYFEFRPAQLPSDLHRLSGLPEKYYFVHAVIPGLAFDAFLDTAIEFLDSNRNEIVVIHLRSDGVLDQCTKFNNAEADKVVSKALSRRNSSLQVASEEDLKSSTIAQLRIAHKRLVVVKEASQYSSYDDIANATLNGNTIIQRFEGLKRQDQANYTFTILQCQATATNINELVAYSATASNAATSVLMATKAVCDIKTLEWINRNAASRLESNKSLVIMNDWLDGATCDVAIELSKQRLQN</sequence>
<dbReference type="EMBL" id="QGMI01000149">
    <property type="protein sequence ID" value="TVY46418.1"/>
    <property type="molecule type" value="Genomic_DNA"/>
</dbReference>
<evidence type="ECO:0000313" key="2">
    <source>
        <dbReference type="Proteomes" id="UP000443090"/>
    </source>
</evidence>
<dbReference type="InterPro" id="IPR017946">
    <property type="entry name" value="PLC-like_Pdiesterase_TIM-brl"/>
</dbReference>
<accession>A0A8H8S4K3</accession>
<protein>
    <recommendedName>
        <fullName evidence="3">PLC-like phosphodiesterase</fullName>
    </recommendedName>
</protein>
<dbReference type="AlphaFoldDB" id="A0A8H8S4K3"/>
<dbReference type="Gene3D" id="3.20.20.190">
    <property type="entry name" value="Phosphatidylinositol (PI) phosphodiesterase"/>
    <property type="match status" value="1"/>
</dbReference>
<dbReference type="GO" id="GO:0006629">
    <property type="term" value="P:lipid metabolic process"/>
    <property type="evidence" value="ECO:0007669"/>
    <property type="project" value="InterPro"/>
</dbReference>
<name>A0A8H8S4K3_9HELO</name>
<comment type="caution">
    <text evidence="1">The sequence shown here is derived from an EMBL/GenBank/DDBJ whole genome shotgun (WGS) entry which is preliminary data.</text>
</comment>
<dbReference type="PANTHER" id="PTHR13593:SF146">
    <property type="entry name" value="PLC-LIKE PHOSPHODIESTERASE"/>
    <property type="match status" value="1"/>
</dbReference>
<organism evidence="1 2">
    <name type="scientific">Lachnellula occidentalis</name>
    <dbReference type="NCBI Taxonomy" id="215460"/>
    <lineage>
        <taxon>Eukaryota</taxon>
        <taxon>Fungi</taxon>
        <taxon>Dikarya</taxon>
        <taxon>Ascomycota</taxon>
        <taxon>Pezizomycotina</taxon>
        <taxon>Leotiomycetes</taxon>
        <taxon>Helotiales</taxon>
        <taxon>Lachnaceae</taxon>
        <taxon>Lachnellula</taxon>
    </lineage>
</organism>
<dbReference type="SUPFAM" id="SSF51695">
    <property type="entry name" value="PLC-like phosphodiesterases"/>
    <property type="match status" value="1"/>
</dbReference>
<proteinExistence type="predicted"/>
<evidence type="ECO:0000313" key="1">
    <source>
        <dbReference type="EMBL" id="TVY46418.1"/>
    </source>
</evidence>
<evidence type="ECO:0008006" key="3">
    <source>
        <dbReference type="Google" id="ProtNLM"/>
    </source>
</evidence>
<gene>
    <name evidence="1" type="ORF">LOCC1_G003765</name>
</gene>
<reference evidence="1 2" key="1">
    <citation type="submission" date="2018-05" db="EMBL/GenBank/DDBJ databases">
        <title>Genome sequencing and assembly of the regulated plant pathogen Lachnellula willkommii and related sister species for the development of diagnostic species identification markers.</title>
        <authorList>
            <person name="Giroux E."/>
            <person name="Bilodeau G."/>
        </authorList>
    </citation>
    <scope>NUCLEOTIDE SEQUENCE [LARGE SCALE GENOMIC DNA]</scope>
    <source>
        <strain evidence="1 2">CBS 160.35</strain>
    </source>
</reference>
<dbReference type="PANTHER" id="PTHR13593">
    <property type="match status" value="1"/>
</dbReference>
<dbReference type="OrthoDB" id="1046782at2759"/>